<dbReference type="PANTHER" id="PTHR33219:SF14">
    <property type="entry name" value="PROTEIN COFACTOR ASSEMBLY OF COMPLEX C SUBUNIT B CCB3, CHLOROPLASTIC-RELATED"/>
    <property type="match status" value="1"/>
</dbReference>
<comment type="similarity">
    <text evidence="1">Belongs to the YggT family.</text>
</comment>
<dbReference type="EMBL" id="AUZI01000011">
    <property type="protein sequence ID" value="KID49774.1"/>
    <property type="molecule type" value="Genomic_DNA"/>
</dbReference>
<organism evidence="2 3">
    <name type="scientific">Fusobacterium necrophorum subsp. funduliforme B35</name>
    <dbReference type="NCBI Taxonomy" id="1226633"/>
    <lineage>
        <taxon>Bacteria</taxon>
        <taxon>Fusobacteriati</taxon>
        <taxon>Fusobacteriota</taxon>
        <taxon>Fusobacteriia</taxon>
        <taxon>Fusobacteriales</taxon>
        <taxon>Fusobacteriaceae</taxon>
        <taxon>Fusobacterium</taxon>
    </lineage>
</organism>
<dbReference type="GO" id="GO:0016020">
    <property type="term" value="C:membrane"/>
    <property type="evidence" value="ECO:0007669"/>
    <property type="project" value="InterPro"/>
</dbReference>
<protein>
    <submittedName>
        <fullName evidence="2">Uncharacterized protein</fullName>
    </submittedName>
</protein>
<sequence length="90" mass="10603">MYTILHVVNKLVEVFNILLLIRVVLSWIPMGENALTRAVYSVTEPILGPIRRAIYPWMRNIPLDISPIIAYFLIQLIRNIIFRIAYLLYF</sequence>
<evidence type="ECO:0000313" key="3">
    <source>
        <dbReference type="Proteomes" id="UP000031184"/>
    </source>
</evidence>
<dbReference type="PATRIC" id="fig|1226633.4.peg.615"/>
<dbReference type="Pfam" id="PF02325">
    <property type="entry name" value="CCB3_YggT"/>
    <property type="match status" value="1"/>
</dbReference>
<dbReference type="GeneID" id="75075643"/>
<comment type="caution">
    <text evidence="2">The sequence shown here is derived from an EMBL/GenBank/DDBJ whole genome shotgun (WGS) entry which is preliminary data.</text>
</comment>
<dbReference type="Proteomes" id="UP000031184">
    <property type="component" value="Unassembled WGS sequence"/>
</dbReference>
<reference evidence="2 3" key="1">
    <citation type="submission" date="2013-08" db="EMBL/GenBank/DDBJ databases">
        <title>An opportunistic ruminal bacterium that causes liver abscesses in cattle.</title>
        <authorList>
            <person name="Benahmed F.H."/>
            <person name="Rasmussen M."/>
            <person name="Harbottle H."/>
            <person name="Soppet D."/>
            <person name="Nagaraja T.G."/>
            <person name="Davidson M."/>
        </authorList>
    </citation>
    <scope>NUCLEOTIDE SEQUENCE [LARGE SCALE GENOMIC DNA]</scope>
    <source>
        <strain evidence="2 3">B35</strain>
    </source>
</reference>
<gene>
    <name evidence="2" type="ORF">C095_03085</name>
</gene>
<proteinExistence type="inferred from homology"/>
<dbReference type="OrthoDB" id="283553at2"/>
<evidence type="ECO:0000256" key="1">
    <source>
        <dbReference type="ARBA" id="ARBA00010894"/>
    </source>
</evidence>
<dbReference type="PANTHER" id="PTHR33219">
    <property type="entry name" value="YLMG HOMOLOG PROTEIN 2, CHLOROPLASTIC"/>
    <property type="match status" value="1"/>
</dbReference>
<evidence type="ECO:0000313" key="2">
    <source>
        <dbReference type="EMBL" id="KID49774.1"/>
    </source>
</evidence>
<dbReference type="AlphaFoldDB" id="A0A017H2S3"/>
<dbReference type="InterPro" id="IPR003425">
    <property type="entry name" value="CCB3/YggT"/>
</dbReference>
<dbReference type="RefSeq" id="WP_005959321.1">
    <property type="nucleotide sequence ID" value="NZ_AOJP01000010.1"/>
</dbReference>
<name>A0A017H2S3_9FUSO</name>
<accession>A0A017H2S3</accession>